<keyword evidence="5" id="KW-1185">Reference proteome</keyword>
<dbReference type="SUPFAM" id="SSF48371">
    <property type="entry name" value="ARM repeat"/>
    <property type="match status" value="1"/>
</dbReference>
<feature type="compositionally biased region" description="Basic and acidic residues" evidence="2">
    <location>
        <begin position="895"/>
        <end position="906"/>
    </location>
</feature>
<sequence length="1078" mass="117690">MLRHPYSERVAEWTSITLSELTSGGLPKFKGKKGDNDGSETAIHLLAFLRPVLSTLPSSSLPTITTLLLTLPRLGNPYLAQSAYSILSDLLKVSIDDPTSNVQGQLEDILQAILSSTPSKSDMTLAPSWINVLGNAMLAYLAAESDACASRLGHVWKAVWPFIESSEVAIRKAAVQTLDSLVKCFTPSWVSAAIRDDDKSKSALNKIITQLEKALSSLAFARSIPDLLAVMSSLISGLWYRSGSPSSPTAAELLLTPVIKKVAELRVDRTFEYKEAADATLSTAMRILGPEVMLHELPLNLEPADRQAGKEPRAFLLPMLAQPHPSPLTHFVSYFVPLTERMFDLQSTAESEGRQSEAKVWSVLVDQIWSGLHGYCFRNAELKTALAPEFSQLLSQLLYSQPGLRPSVLKALKVMVDTNVALASNDEQLLAKLPESIRADTISPEVASANVLFLRSQVESWLAVLFNVFSTLGRDSQGAIGGVISTWASIADEKEIGKAYRKLVDLLKQNMAISAKTDGPHTSSGPTESGSLTAVTQDLVVLLLPYLSSEDASTLFELCLSSEVLESRDNAVQKRGYKILGKLLESEKVKIDAQTIFQKLDTLVDGLSPAAKKDRFALLTLLLPQIPSSGLHLIPSIIPEAVLGTKEPSEKARNAAFDLVVAMGKKMAEGGVVKRDLVDGMDEGGAGEATANVEEYLTMVAGGLAGASPHMISATITAISRLVFEFKDSISTQMHTEIFTTLLVFVSSANREIVKSSLGYIKLAIHTMSTEILRPHLQQLVPALLSWSHDHKNHFKAKVRHIFERMIRRFGYEDVYACAGEEEARKVLMNIKKRKDRAKRKKANNVEGDEDEEPVAKAKPAAGDAFEDIVYGSESELDDSDDEHQGPSSKRAPQRKRETSGARLRVDDDEPMDLLSGAASRITKILDDKGKRQRKPGQEASKFKTDDDTGKMIIDNDNDDSSGENMGEDVVGTAYREAFTSADGFTRGPNGRVKFNKDTKKRRRENNDEDVDMADGEAGTGGRGAKRRSEVKFGQEFKAKKAGGDVKKAGVDPYAYLPLSQAAKKKGRHERIGIAGKR</sequence>
<dbReference type="InterPro" id="IPR052087">
    <property type="entry name" value="RRP12"/>
</dbReference>
<dbReference type="InterPro" id="IPR016024">
    <property type="entry name" value="ARM-type_fold"/>
</dbReference>
<dbReference type="EMBL" id="MLYV02001082">
    <property type="protein sequence ID" value="PSR73348.1"/>
    <property type="molecule type" value="Genomic_DNA"/>
</dbReference>
<evidence type="ECO:0000313" key="5">
    <source>
        <dbReference type="Proteomes" id="UP000186601"/>
    </source>
</evidence>
<dbReference type="AlphaFoldDB" id="A0A2R6NLT7"/>
<feature type="domain" description="RRP12 HEAT" evidence="3">
    <location>
        <begin position="165"/>
        <end position="471"/>
    </location>
</feature>
<gene>
    <name evidence="4" type="ORF">PHLCEN_2v10813</name>
</gene>
<dbReference type="OrthoDB" id="2192888at2759"/>
<feature type="compositionally biased region" description="Basic and acidic residues" evidence="2">
    <location>
        <begin position="941"/>
        <end position="950"/>
    </location>
</feature>
<proteinExistence type="inferred from homology"/>
<organism evidence="4 5">
    <name type="scientific">Hermanssonia centrifuga</name>
    <dbReference type="NCBI Taxonomy" id="98765"/>
    <lineage>
        <taxon>Eukaryota</taxon>
        <taxon>Fungi</taxon>
        <taxon>Dikarya</taxon>
        <taxon>Basidiomycota</taxon>
        <taxon>Agaricomycotina</taxon>
        <taxon>Agaricomycetes</taxon>
        <taxon>Polyporales</taxon>
        <taxon>Meruliaceae</taxon>
        <taxon>Hermanssonia</taxon>
    </lineage>
</organism>
<comment type="similarity">
    <text evidence="1">Belongs to the RRP12 family.</text>
</comment>
<accession>A0A2R6NLT7</accession>
<evidence type="ECO:0000256" key="2">
    <source>
        <dbReference type="SAM" id="MobiDB-lite"/>
    </source>
</evidence>
<dbReference type="PANTHER" id="PTHR48287:SF1">
    <property type="entry name" value="ARM REPEAT SUPERFAMILY PROTEIN"/>
    <property type="match status" value="1"/>
</dbReference>
<protein>
    <recommendedName>
        <fullName evidence="3">RRP12 HEAT domain-containing protein</fullName>
    </recommendedName>
</protein>
<feature type="region of interest" description="Disordered" evidence="2">
    <location>
        <begin position="982"/>
        <end position="1032"/>
    </location>
</feature>
<name>A0A2R6NLT7_9APHY</name>
<dbReference type="InterPro" id="IPR012978">
    <property type="entry name" value="HEAT_RRP12"/>
</dbReference>
<dbReference type="Proteomes" id="UP000186601">
    <property type="component" value="Unassembled WGS sequence"/>
</dbReference>
<dbReference type="Pfam" id="PF08161">
    <property type="entry name" value="RRP12_HEAT"/>
    <property type="match status" value="1"/>
</dbReference>
<dbReference type="InterPro" id="IPR011989">
    <property type="entry name" value="ARM-like"/>
</dbReference>
<evidence type="ECO:0000256" key="1">
    <source>
        <dbReference type="ARBA" id="ARBA00007690"/>
    </source>
</evidence>
<evidence type="ECO:0000259" key="3">
    <source>
        <dbReference type="Pfam" id="PF08161"/>
    </source>
</evidence>
<feature type="compositionally biased region" description="Basic residues" evidence="2">
    <location>
        <begin position="834"/>
        <end position="843"/>
    </location>
</feature>
<reference evidence="4 5" key="1">
    <citation type="submission" date="2018-02" db="EMBL/GenBank/DDBJ databases">
        <title>Genome sequence of the basidiomycete white-rot fungus Phlebia centrifuga.</title>
        <authorList>
            <person name="Granchi Z."/>
            <person name="Peng M."/>
            <person name="de Vries R.P."/>
            <person name="Hilden K."/>
            <person name="Makela M.R."/>
            <person name="Grigoriev I."/>
            <person name="Riley R."/>
        </authorList>
    </citation>
    <scope>NUCLEOTIDE SEQUENCE [LARGE SCALE GENOMIC DNA]</scope>
    <source>
        <strain evidence="4 5">FBCC195</strain>
    </source>
</reference>
<feature type="region of interest" description="Disordered" evidence="2">
    <location>
        <begin position="834"/>
        <end position="967"/>
    </location>
</feature>
<dbReference type="Gene3D" id="1.25.10.10">
    <property type="entry name" value="Leucine-rich Repeat Variant"/>
    <property type="match status" value="2"/>
</dbReference>
<comment type="caution">
    <text evidence="4">The sequence shown here is derived from an EMBL/GenBank/DDBJ whole genome shotgun (WGS) entry which is preliminary data.</text>
</comment>
<dbReference type="STRING" id="98765.A0A2R6NLT7"/>
<dbReference type="GO" id="GO:0005634">
    <property type="term" value="C:nucleus"/>
    <property type="evidence" value="ECO:0007669"/>
    <property type="project" value="UniProtKB-SubCell"/>
</dbReference>
<dbReference type="PANTHER" id="PTHR48287">
    <property type="entry name" value="ARM REPEAT SUPERFAMILY PROTEIN"/>
    <property type="match status" value="1"/>
</dbReference>
<evidence type="ECO:0000313" key="4">
    <source>
        <dbReference type="EMBL" id="PSR73348.1"/>
    </source>
</evidence>